<dbReference type="Proteomes" id="UP001239111">
    <property type="component" value="Chromosome 1"/>
</dbReference>
<evidence type="ECO:0000313" key="2">
    <source>
        <dbReference type="Proteomes" id="UP001239111"/>
    </source>
</evidence>
<reference evidence="1" key="1">
    <citation type="submission" date="2023-04" db="EMBL/GenBank/DDBJ databases">
        <title>A chromosome-level genome assembly of the parasitoid wasp Eretmocerus hayati.</title>
        <authorList>
            <person name="Zhong Y."/>
            <person name="Liu S."/>
            <person name="Liu Y."/>
        </authorList>
    </citation>
    <scope>NUCLEOTIDE SEQUENCE</scope>
    <source>
        <strain evidence="1">ZJU_SS_LIU_2023</strain>
    </source>
</reference>
<name>A0ACC2PL78_9HYME</name>
<protein>
    <submittedName>
        <fullName evidence="1">Uncharacterized protein</fullName>
    </submittedName>
</protein>
<accession>A0ACC2PL78</accession>
<gene>
    <name evidence="1" type="ORF">QAD02_018949</name>
</gene>
<keyword evidence="2" id="KW-1185">Reference proteome</keyword>
<comment type="caution">
    <text evidence="1">The sequence shown here is derived from an EMBL/GenBank/DDBJ whole genome shotgun (WGS) entry which is preliminary data.</text>
</comment>
<dbReference type="EMBL" id="CM056741">
    <property type="protein sequence ID" value="KAJ8683157.1"/>
    <property type="molecule type" value="Genomic_DNA"/>
</dbReference>
<sequence length="535" mass="59542">MSRPTIRRRNTDLQLESVARISKVPIVESGIHIANNVYEKIKRSNFLIYWSLGTAEHSLALATATAMPTMVVFNMPIKALDYVLCKGIDIVERRIPAVNLPPHLMYWNTREYVNNKFVKPVLIRADSVKMIGSQAANAAVDKLNGAIDVADQYVDHYLPPDPADKIDESVTDSPAKEETNNKAIRTIEHGARFSRKLQRRLTKRTFAEARALKEQGTECIHVLLYVVELVATDPKLAWQKAKELWGSLSLPEPENQARPTNLEQLLVLCTRETARRIVHLVNGTTNLAARAPRRLARTLLRISHRLIAISEKAFKVVNEKIYSLLSHAAMLAKILTSNSRRAVTTLSTTNQTNANPLTTIPWKSSSLISEDITSTICDKLKLCFPFSNNGVCGKSIGSPMRNGNNTGNRVSLIANIEFVSVSHGHSDSDMFPPKSIVRELILGEKHDNLMNETVNNGRSRTRPNEMNSGLLEMMARDLTANAQKVIPSIAHNAKKLQIKSPFACNGRSMLPLRTKSGDRIFCSVKTTSISGSRQN</sequence>
<organism evidence="1 2">
    <name type="scientific">Eretmocerus hayati</name>
    <dbReference type="NCBI Taxonomy" id="131215"/>
    <lineage>
        <taxon>Eukaryota</taxon>
        <taxon>Metazoa</taxon>
        <taxon>Ecdysozoa</taxon>
        <taxon>Arthropoda</taxon>
        <taxon>Hexapoda</taxon>
        <taxon>Insecta</taxon>
        <taxon>Pterygota</taxon>
        <taxon>Neoptera</taxon>
        <taxon>Endopterygota</taxon>
        <taxon>Hymenoptera</taxon>
        <taxon>Apocrita</taxon>
        <taxon>Proctotrupomorpha</taxon>
        <taxon>Chalcidoidea</taxon>
        <taxon>Aphelinidae</taxon>
        <taxon>Aphelininae</taxon>
        <taxon>Eretmocerus</taxon>
    </lineage>
</organism>
<evidence type="ECO:0000313" key="1">
    <source>
        <dbReference type="EMBL" id="KAJ8683157.1"/>
    </source>
</evidence>
<proteinExistence type="predicted"/>